<feature type="non-terminal residue" evidence="2">
    <location>
        <position position="445"/>
    </location>
</feature>
<proteinExistence type="predicted"/>
<gene>
    <name evidence="2" type="ORF">METZ01_LOCUS109776</name>
</gene>
<feature type="non-terminal residue" evidence="2">
    <location>
        <position position="1"/>
    </location>
</feature>
<sequence length="445" mass="51816">VDRLDELDVIAAIDEINYPEEKQKKFHWILRFPGDIPDGKTPDINSAKLIYRVLGIPDSQPEKIHAVDSEKLKKLVERFKELQQACQDREKNPAFVKLAITDAILREKKQMMVKYEKLMGSLDKKIDDDEISYYQGIGYILTEAIEKITGIAILDDLMKGLIYVMIIDDMEKRTIDGLAKIDFSRKYLSYMSTNELSKKLKEFREEHADEGFKDASVGDFIFNSPDFANVDIVFFNSWKFTEDSFPVRVALRKKTLISKKEERQVKQQDSNKSKIENEEKSLETVKNKFNEIMHEINKMEKSHMDDEDAYQNLNNSRRRLLKDIKRRELRLIELKRPVKAGGEEKIITFDLFEIFKSKQSFLHRMGDKAGSMGLGNLFGKNIETEKRFSFNKLYEMANFSKEWIKASNQLKKISSESSRLAEQLDQFVEKHKLSAKASGTRSTEK</sequence>
<dbReference type="EMBL" id="UINC01013131">
    <property type="protein sequence ID" value="SVA56922.1"/>
    <property type="molecule type" value="Genomic_DNA"/>
</dbReference>
<evidence type="ECO:0000313" key="2">
    <source>
        <dbReference type="EMBL" id="SVA56922.1"/>
    </source>
</evidence>
<feature type="region of interest" description="Disordered" evidence="1">
    <location>
        <begin position="260"/>
        <end position="279"/>
    </location>
</feature>
<organism evidence="2">
    <name type="scientific">marine metagenome</name>
    <dbReference type="NCBI Taxonomy" id="408172"/>
    <lineage>
        <taxon>unclassified sequences</taxon>
        <taxon>metagenomes</taxon>
        <taxon>ecological metagenomes</taxon>
    </lineage>
</organism>
<dbReference type="AlphaFoldDB" id="A0A381WX50"/>
<protein>
    <submittedName>
        <fullName evidence="2">Uncharacterized protein</fullName>
    </submittedName>
</protein>
<reference evidence="2" key="1">
    <citation type="submission" date="2018-05" db="EMBL/GenBank/DDBJ databases">
        <authorList>
            <person name="Lanie J.A."/>
            <person name="Ng W.-L."/>
            <person name="Kazmierczak K.M."/>
            <person name="Andrzejewski T.M."/>
            <person name="Davidsen T.M."/>
            <person name="Wayne K.J."/>
            <person name="Tettelin H."/>
            <person name="Glass J.I."/>
            <person name="Rusch D."/>
            <person name="Podicherti R."/>
            <person name="Tsui H.-C.T."/>
            <person name="Winkler M.E."/>
        </authorList>
    </citation>
    <scope>NUCLEOTIDE SEQUENCE</scope>
</reference>
<accession>A0A381WX50</accession>
<evidence type="ECO:0000256" key="1">
    <source>
        <dbReference type="SAM" id="MobiDB-lite"/>
    </source>
</evidence>
<name>A0A381WX50_9ZZZZ</name>